<comment type="similarity">
    <text evidence="2 7">Belongs to the membrane-bound acyltransferase family.</text>
</comment>
<dbReference type="AlphaFoldDB" id="A0A2U1E712"/>
<dbReference type="InterPro" id="IPR028362">
    <property type="entry name" value="AlgI"/>
</dbReference>
<feature type="transmembrane region" description="Helical" evidence="8">
    <location>
        <begin position="51"/>
        <end position="71"/>
    </location>
</feature>
<evidence type="ECO:0000256" key="8">
    <source>
        <dbReference type="SAM" id="Phobius"/>
    </source>
</evidence>
<organism evidence="9 10">
    <name type="scientific">Ezakiella coagulans</name>
    <dbReference type="NCBI Taxonomy" id="46507"/>
    <lineage>
        <taxon>Bacteria</taxon>
        <taxon>Bacillati</taxon>
        <taxon>Bacillota</taxon>
        <taxon>Tissierellia</taxon>
        <taxon>Ezakiella</taxon>
    </lineage>
</organism>
<feature type="transmembrane region" description="Helical" evidence="8">
    <location>
        <begin position="117"/>
        <end position="139"/>
    </location>
</feature>
<dbReference type="InterPro" id="IPR004299">
    <property type="entry name" value="MBOAT_fam"/>
</dbReference>
<keyword evidence="3 7" id="KW-1003">Cell membrane</keyword>
<dbReference type="InterPro" id="IPR024194">
    <property type="entry name" value="Ac/AlaTfrase_AlgI/DltB"/>
</dbReference>
<accession>A0A2U1E712</accession>
<dbReference type="GO" id="GO:0005886">
    <property type="term" value="C:plasma membrane"/>
    <property type="evidence" value="ECO:0007669"/>
    <property type="project" value="UniProtKB-SubCell"/>
</dbReference>
<feature type="transmembrane region" description="Helical" evidence="8">
    <location>
        <begin position="437"/>
        <end position="460"/>
    </location>
</feature>
<feature type="transmembrane region" description="Helical" evidence="8">
    <location>
        <begin position="328"/>
        <end position="345"/>
    </location>
</feature>
<proteinExistence type="inferred from homology"/>
<reference evidence="9 10" key="1">
    <citation type="submission" date="2018-04" db="EMBL/GenBank/DDBJ databases">
        <title>Genomic Encyclopedia of Type Strains, Phase IV (KMG-IV): sequencing the most valuable type-strain genomes for metagenomic binning, comparative biology and taxonomic classification.</title>
        <authorList>
            <person name="Goeker M."/>
        </authorList>
    </citation>
    <scope>NUCLEOTIDE SEQUENCE [LARGE SCALE GENOMIC DNA]</scope>
    <source>
        <strain evidence="9 10">DSM 20705</strain>
    </source>
</reference>
<feature type="transmembrane region" description="Helical" evidence="8">
    <location>
        <begin position="407"/>
        <end position="425"/>
    </location>
</feature>
<comment type="caution">
    <text evidence="9">The sequence shown here is derived from an EMBL/GenBank/DDBJ whole genome shotgun (WGS) entry which is preliminary data.</text>
</comment>
<keyword evidence="5 8" id="KW-1133">Transmembrane helix</keyword>
<dbReference type="GO" id="GO:0016746">
    <property type="term" value="F:acyltransferase activity"/>
    <property type="evidence" value="ECO:0007669"/>
    <property type="project" value="UniProtKB-KW"/>
</dbReference>
<evidence type="ECO:0000256" key="2">
    <source>
        <dbReference type="ARBA" id="ARBA00010323"/>
    </source>
</evidence>
<evidence type="ECO:0000256" key="4">
    <source>
        <dbReference type="ARBA" id="ARBA00022692"/>
    </source>
</evidence>
<dbReference type="PIRSF" id="PIRSF016636">
    <property type="entry name" value="AlgI_DltB"/>
    <property type="match status" value="1"/>
</dbReference>
<dbReference type="Pfam" id="PF03062">
    <property type="entry name" value="MBOAT"/>
    <property type="match status" value="1"/>
</dbReference>
<evidence type="ECO:0000313" key="10">
    <source>
        <dbReference type="Proteomes" id="UP000245793"/>
    </source>
</evidence>
<protein>
    <submittedName>
        <fullName evidence="9">Alginate O-acetyltransferase complex protein AlgI</fullName>
    </submittedName>
</protein>
<feature type="transmembrane region" description="Helical" evidence="8">
    <location>
        <begin position="223"/>
        <end position="241"/>
    </location>
</feature>
<name>A0A2U1E712_9FIRM</name>
<keyword evidence="10" id="KW-1185">Reference proteome</keyword>
<evidence type="ECO:0000256" key="6">
    <source>
        <dbReference type="ARBA" id="ARBA00023136"/>
    </source>
</evidence>
<dbReference type="PANTHER" id="PTHR13285:SF18">
    <property type="entry name" value="PROTEIN-CYSTEINE N-PALMITOYLTRANSFERASE RASP"/>
    <property type="match status" value="1"/>
</dbReference>
<dbReference type="PIRSF" id="PIRSF500217">
    <property type="entry name" value="AlgI"/>
    <property type="match status" value="1"/>
</dbReference>
<feature type="transmembrane region" description="Helical" evidence="8">
    <location>
        <begin position="29"/>
        <end position="45"/>
    </location>
</feature>
<dbReference type="PANTHER" id="PTHR13285">
    <property type="entry name" value="ACYLTRANSFERASE"/>
    <property type="match status" value="1"/>
</dbReference>
<evidence type="ECO:0000256" key="7">
    <source>
        <dbReference type="PIRNR" id="PIRNR016636"/>
    </source>
</evidence>
<dbReference type="InterPro" id="IPR051085">
    <property type="entry name" value="MB_O-acyltransferase"/>
</dbReference>
<keyword evidence="7 9" id="KW-0808">Transferase</keyword>
<evidence type="ECO:0000256" key="1">
    <source>
        <dbReference type="ARBA" id="ARBA00004651"/>
    </source>
</evidence>
<evidence type="ECO:0000256" key="5">
    <source>
        <dbReference type="ARBA" id="ARBA00022989"/>
    </source>
</evidence>
<dbReference type="EMBL" id="QEKV01000001">
    <property type="protein sequence ID" value="PVY95721.1"/>
    <property type="molecule type" value="Genomic_DNA"/>
</dbReference>
<feature type="transmembrane region" description="Helical" evidence="8">
    <location>
        <begin position="357"/>
        <end position="373"/>
    </location>
</feature>
<keyword evidence="4 8" id="KW-0812">Transmembrane</keyword>
<evidence type="ECO:0000313" key="9">
    <source>
        <dbReference type="EMBL" id="PVY95721.1"/>
    </source>
</evidence>
<comment type="subcellular location">
    <subcellularLocation>
        <location evidence="1">Cell membrane</location>
        <topology evidence="1">Multi-pass membrane protein</topology>
    </subcellularLocation>
</comment>
<dbReference type="Proteomes" id="UP000245793">
    <property type="component" value="Unassembled WGS sequence"/>
</dbReference>
<dbReference type="GO" id="GO:0042121">
    <property type="term" value="P:alginic acid biosynthetic process"/>
    <property type="evidence" value="ECO:0007669"/>
    <property type="project" value="InterPro"/>
</dbReference>
<feature type="transmembrane region" description="Helical" evidence="8">
    <location>
        <begin position="6"/>
        <end position="22"/>
    </location>
</feature>
<evidence type="ECO:0000256" key="3">
    <source>
        <dbReference type="ARBA" id="ARBA00022475"/>
    </source>
</evidence>
<sequence length="462" mass="53824">MVFSSLSFLFYFLPTILFLYYILPKKFRYGRNFVLLIGSLFFYFVGEPKAIVVMLLSIFINYIGGIAVNSGGEKQRKISLTIVVILNLTILFYYKYLMFIVGNLSKIFDFSVETKSIYMPIGISFFTFQGMSYVFDVYMKNAEVKKNPLDIALYISLFPQLIAGPIVRYKTVADEIDGRVETLDLFSTGVIRFIVGLSKKVLLANKFGIIADEIFKLNGNYNLSVPLSWFGVLMFALQIYYDFSGYSDMAIGLGKMFGFNFLENFDYPYISKSITEFWRRWHMSLGTWFRDYIYIPLGGNRVSVPRHILNMFIVWFLTGFWHGASWNYIIWGLYFFVFLVIEKYVFGNKFEKVPEIFRHLYALIVILVGWVIFKEENSFLLLKYLKAMFSVGLKPTIGGVTYYLKEYYIEIFLGIIFSANILKAFEKGKKTIPAISIYFILLILSIVSLFSSSYNPFIYFRF</sequence>
<keyword evidence="7" id="KW-0012">Acyltransferase</keyword>
<gene>
    <name evidence="9" type="ORF">C7381_101247</name>
</gene>
<feature type="transmembrane region" description="Helical" evidence="8">
    <location>
        <begin position="78"/>
        <end position="97"/>
    </location>
</feature>
<keyword evidence="6 7" id="KW-0472">Membrane</keyword>